<reference evidence="2" key="2">
    <citation type="submission" date="2020-11" db="EMBL/GenBank/DDBJ databases">
        <authorList>
            <consortium name="NCBI Pathogen Detection Project"/>
        </authorList>
    </citation>
    <scope>NUCLEOTIDE SEQUENCE</scope>
    <source>
        <strain evidence="2">R404</strain>
    </source>
</reference>
<dbReference type="AlphaFoldDB" id="A0AAN5LEH6"/>
<sequence>MDKLKNLLTDVFGVSESDIKDDISLENMGLDSICIVEFQIEIERAFNIDEGQLILINNDTLQTIMERIGNIKM</sequence>
<name>A0AAN5LEH6_KLEOX</name>
<evidence type="ECO:0000313" key="3">
    <source>
        <dbReference type="Proteomes" id="UP000856143"/>
    </source>
</evidence>
<dbReference type="Proteomes" id="UP000856143">
    <property type="component" value="Unassembled WGS sequence"/>
</dbReference>
<dbReference type="InterPro" id="IPR036736">
    <property type="entry name" value="ACP-like_sf"/>
</dbReference>
<dbReference type="Pfam" id="PF00550">
    <property type="entry name" value="PP-binding"/>
    <property type="match status" value="1"/>
</dbReference>
<feature type="domain" description="Carrier" evidence="1">
    <location>
        <begin position="1"/>
        <end position="72"/>
    </location>
</feature>
<comment type="caution">
    <text evidence="2">The sequence shown here is derived from an EMBL/GenBank/DDBJ whole genome shotgun (WGS) entry which is preliminary data.</text>
</comment>
<dbReference type="InterPro" id="IPR009081">
    <property type="entry name" value="PP-bd_ACP"/>
</dbReference>
<dbReference type="SUPFAM" id="SSF47336">
    <property type="entry name" value="ACP-like"/>
    <property type="match status" value="1"/>
</dbReference>
<dbReference type="PROSITE" id="PS50075">
    <property type="entry name" value="CARRIER"/>
    <property type="match status" value="1"/>
</dbReference>
<evidence type="ECO:0000313" key="2">
    <source>
        <dbReference type="EMBL" id="HAT1685348.1"/>
    </source>
</evidence>
<dbReference type="Gene3D" id="1.10.1200.10">
    <property type="entry name" value="ACP-like"/>
    <property type="match status" value="1"/>
</dbReference>
<organism evidence="2 3">
    <name type="scientific">Klebsiella oxytoca</name>
    <dbReference type="NCBI Taxonomy" id="571"/>
    <lineage>
        <taxon>Bacteria</taxon>
        <taxon>Pseudomonadati</taxon>
        <taxon>Pseudomonadota</taxon>
        <taxon>Gammaproteobacteria</taxon>
        <taxon>Enterobacterales</taxon>
        <taxon>Enterobacteriaceae</taxon>
        <taxon>Klebsiella/Raoultella group</taxon>
        <taxon>Klebsiella</taxon>
    </lineage>
</organism>
<proteinExistence type="predicted"/>
<reference evidence="2" key="1">
    <citation type="journal article" date="2018" name="Genome Biol.">
        <title>SKESA: strategic k-mer extension for scrupulous assemblies.</title>
        <authorList>
            <person name="Souvorov A."/>
            <person name="Agarwala R."/>
            <person name="Lipman D.J."/>
        </authorList>
    </citation>
    <scope>NUCLEOTIDE SEQUENCE</scope>
    <source>
        <strain evidence="2">R404</strain>
    </source>
</reference>
<evidence type="ECO:0000259" key="1">
    <source>
        <dbReference type="PROSITE" id="PS50075"/>
    </source>
</evidence>
<dbReference type="EMBL" id="DACSEO010000183">
    <property type="protein sequence ID" value="HAT1685348.1"/>
    <property type="molecule type" value="Genomic_DNA"/>
</dbReference>
<accession>A0AAN5LEH6</accession>
<protein>
    <submittedName>
        <fullName evidence="2">Acyl carrier protein</fullName>
    </submittedName>
</protein>
<gene>
    <name evidence="2" type="ORF">I8Y21_006206</name>
</gene>